<evidence type="ECO:0000256" key="7">
    <source>
        <dbReference type="ARBA" id="ARBA00023136"/>
    </source>
</evidence>
<keyword evidence="12" id="KW-1185">Reference proteome</keyword>
<feature type="transmembrane region" description="Helical" evidence="10">
    <location>
        <begin position="108"/>
        <end position="132"/>
    </location>
</feature>
<comment type="pathway">
    <text evidence="10">Lipid metabolism; phospholipid metabolism.</text>
</comment>
<dbReference type="HAMAP" id="MF_01043">
    <property type="entry name" value="PlsY"/>
    <property type="match status" value="1"/>
</dbReference>
<accession>A0ABX7S7L0</accession>
<dbReference type="PANTHER" id="PTHR30309">
    <property type="entry name" value="INNER MEMBRANE PROTEIN YGIH"/>
    <property type="match status" value="1"/>
</dbReference>
<dbReference type="RefSeq" id="WP_207565988.1">
    <property type="nucleotide sequence ID" value="NZ_CP071446.1"/>
</dbReference>
<comment type="similarity">
    <text evidence="10">Belongs to the PlsY family.</text>
</comment>
<name>A0ABX7S7L0_9BACT</name>
<keyword evidence="11" id="KW-0012">Acyltransferase</keyword>
<comment type="subunit">
    <text evidence="10">Probably interacts with PlsX.</text>
</comment>
<dbReference type="SMART" id="SM01207">
    <property type="entry name" value="G3P_acyltransf"/>
    <property type="match status" value="1"/>
</dbReference>
<keyword evidence="6 10" id="KW-0443">Lipid metabolism</keyword>
<keyword evidence="1 10" id="KW-1003">Cell membrane</keyword>
<comment type="function">
    <text evidence="10">Catalyzes the transfer of an acyl group from acyl-phosphate (acyl-PO(4)) to glycerol-3-phosphate (G3P) to form lysophosphatidic acid (LPA). This enzyme utilizes acyl-phosphate as fatty acyl donor, but not acyl-CoA or acyl-ACP.</text>
</comment>
<evidence type="ECO:0000256" key="6">
    <source>
        <dbReference type="ARBA" id="ARBA00023098"/>
    </source>
</evidence>
<evidence type="ECO:0000256" key="1">
    <source>
        <dbReference type="ARBA" id="ARBA00022475"/>
    </source>
</evidence>
<dbReference type="Proteomes" id="UP000671862">
    <property type="component" value="Chromosome"/>
</dbReference>
<keyword evidence="5 10" id="KW-1133">Transmembrane helix</keyword>
<evidence type="ECO:0000256" key="2">
    <source>
        <dbReference type="ARBA" id="ARBA00022516"/>
    </source>
</evidence>
<dbReference type="NCBIfam" id="TIGR00023">
    <property type="entry name" value="glycerol-3-phosphate 1-O-acyltransferase PlsY"/>
    <property type="match status" value="1"/>
</dbReference>
<dbReference type="Pfam" id="PF02660">
    <property type="entry name" value="G3P_acyltransf"/>
    <property type="match status" value="1"/>
</dbReference>
<gene>
    <name evidence="10" type="primary">plsY</name>
    <name evidence="11" type="ORF">JYK00_05830</name>
</gene>
<reference evidence="11 12" key="1">
    <citation type="submission" date="2021-03" db="EMBL/GenBank/DDBJ databases">
        <title>Thermosipho ferrireducens sp.nov., an anaerobic thermophilic iron-reducing bacterium isolated from a deep-sea hydrothermal sulfide deposits.</title>
        <authorList>
            <person name="Zeng X."/>
            <person name="Chen Y."/>
            <person name="Shao Z."/>
        </authorList>
    </citation>
    <scope>NUCLEOTIDE SEQUENCE [LARGE SCALE GENOMIC DNA]</scope>
    <source>
        <strain evidence="11 12">JL129W03</strain>
    </source>
</reference>
<keyword evidence="7 10" id="KW-0472">Membrane</keyword>
<evidence type="ECO:0000256" key="4">
    <source>
        <dbReference type="ARBA" id="ARBA00022692"/>
    </source>
</evidence>
<evidence type="ECO:0000256" key="8">
    <source>
        <dbReference type="ARBA" id="ARBA00023209"/>
    </source>
</evidence>
<keyword evidence="9 10" id="KW-1208">Phospholipid metabolism</keyword>
<evidence type="ECO:0000256" key="3">
    <source>
        <dbReference type="ARBA" id="ARBA00022679"/>
    </source>
</evidence>
<keyword evidence="8 10" id="KW-0594">Phospholipid biosynthesis</keyword>
<evidence type="ECO:0000256" key="10">
    <source>
        <dbReference type="HAMAP-Rule" id="MF_01043"/>
    </source>
</evidence>
<proteinExistence type="inferred from homology"/>
<comment type="catalytic activity">
    <reaction evidence="10">
        <text>an acyl phosphate + sn-glycerol 3-phosphate = a 1-acyl-sn-glycero-3-phosphate + phosphate</text>
        <dbReference type="Rhea" id="RHEA:34075"/>
        <dbReference type="ChEBI" id="CHEBI:43474"/>
        <dbReference type="ChEBI" id="CHEBI:57597"/>
        <dbReference type="ChEBI" id="CHEBI:57970"/>
        <dbReference type="ChEBI" id="CHEBI:59918"/>
        <dbReference type="EC" id="2.3.1.275"/>
    </reaction>
</comment>
<feature type="transmembrane region" description="Helical" evidence="10">
    <location>
        <begin position="47"/>
        <end position="70"/>
    </location>
</feature>
<keyword evidence="2 10" id="KW-0444">Lipid biosynthesis</keyword>
<feature type="transmembrane region" description="Helical" evidence="10">
    <location>
        <begin position="6"/>
        <end position="26"/>
    </location>
</feature>
<evidence type="ECO:0000313" key="12">
    <source>
        <dbReference type="Proteomes" id="UP000671862"/>
    </source>
</evidence>
<dbReference type="GO" id="GO:0016746">
    <property type="term" value="F:acyltransferase activity"/>
    <property type="evidence" value="ECO:0007669"/>
    <property type="project" value="UniProtKB-KW"/>
</dbReference>
<evidence type="ECO:0000313" key="11">
    <source>
        <dbReference type="EMBL" id="QTA37263.1"/>
    </source>
</evidence>
<dbReference type="PANTHER" id="PTHR30309:SF0">
    <property type="entry name" value="GLYCEROL-3-PHOSPHATE ACYLTRANSFERASE-RELATED"/>
    <property type="match status" value="1"/>
</dbReference>
<feature type="transmembrane region" description="Helical" evidence="10">
    <location>
        <begin position="76"/>
        <end position="96"/>
    </location>
</feature>
<organism evidence="11 12">
    <name type="scientific">Thermosipho ferrireducens</name>
    <dbReference type="NCBI Taxonomy" id="2571116"/>
    <lineage>
        <taxon>Bacteria</taxon>
        <taxon>Thermotogati</taxon>
        <taxon>Thermotogota</taxon>
        <taxon>Thermotogae</taxon>
        <taxon>Thermotogales</taxon>
        <taxon>Fervidobacteriaceae</taxon>
        <taxon>Thermosipho</taxon>
    </lineage>
</organism>
<protein>
    <recommendedName>
        <fullName evidence="10">Glycerol-3-phosphate acyltransferase</fullName>
    </recommendedName>
    <alternativeName>
        <fullName evidence="10">Acyl-PO4 G3P acyltransferase</fullName>
    </alternativeName>
    <alternativeName>
        <fullName evidence="10">Acyl-phosphate--glycerol-3-phosphate acyltransferase</fullName>
    </alternativeName>
    <alternativeName>
        <fullName evidence="10">G3P acyltransferase</fullName>
        <shortName evidence="10">GPAT</shortName>
        <ecNumber evidence="10">2.3.1.275</ecNumber>
    </alternativeName>
    <alternativeName>
        <fullName evidence="10">Lysophosphatidic acid synthase</fullName>
        <shortName evidence="10">LPA synthase</shortName>
    </alternativeName>
</protein>
<comment type="subcellular location">
    <subcellularLocation>
        <location evidence="10">Cell membrane</location>
        <topology evidence="10">Multi-pass membrane protein</topology>
    </subcellularLocation>
</comment>
<evidence type="ECO:0000256" key="9">
    <source>
        <dbReference type="ARBA" id="ARBA00023264"/>
    </source>
</evidence>
<keyword evidence="3 10" id="KW-0808">Transferase</keyword>
<evidence type="ECO:0000256" key="5">
    <source>
        <dbReference type="ARBA" id="ARBA00022989"/>
    </source>
</evidence>
<dbReference type="EC" id="2.3.1.275" evidence="10"/>
<sequence length="201" mass="21856">MKALIISAIIGYLIGGIPFSFIIARLKGIDIRKVGSGNVGGTNVLRSAGALAGAFAFALDILKGVLAVFIVRKYGINFQIIAGIFAVIGHCFPVYLKFKGGKGVATTFGVFLGIYYLSGLIFFIFWIITVIFTKYVSLSSIIGLLAGSVFALIMGKSYWIVFLALALFSILRHKDNIQRLISGNERKTDVVKYFLGKKGRK</sequence>
<keyword evidence="4 10" id="KW-0812">Transmembrane</keyword>
<dbReference type="EMBL" id="CP071446">
    <property type="protein sequence ID" value="QTA37263.1"/>
    <property type="molecule type" value="Genomic_DNA"/>
</dbReference>
<feature type="transmembrane region" description="Helical" evidence="10">
    <location>
        <begin position="138"/>
        <end position="171"/>
    </location>
</feature>
<dbReference type="InterPro" id="IPR003811">
    <property type="entry name" value="G3P_acylTferase_PlsY"/>
</dbReference>